<feature type="domain" description="HTH lysR-type" evidence="5">
    <location>
        <begin position="38"/>
        <end position="94"/>
    </location>
</feature>
<evidence type="ECO:0000256" key="3">
    <source>
        <dbReference type="ARBA" id="ARBA00023125"/>
    </source>
</evidence>
<comment type="similarity">
    <text evidence="1">Belongs to the LysR transcriptional regulatory family.</text>
</comment>
<dbReference type="Proteomes" id="UP000494110">
    <property type="component" value="Unassembled WGS sequence"/>
</dbReference>
<dbReference type="PROSITE" id="PS50931">
    <property type="entry name" value="HTH_LYSR"/>
    <property type="match status" value="1"/>
</dbReference>
<organism evidence="6 7">
    <name type="scientific">Burkholderia lata (strain ATCC 17760 / DSM 23089 / LMG 22485 / NCIMB 9086 / R18194 / 383)</name>
    <dbReference type="NCBI Taxonomy" id="482957"/>
    <lineage>
        <taxon>Bacteria</taxon>
        <taxon>Pseudomonadati</taxon>
        <taxon>Pseudomonadota</taxon>
        <taxon>Betaproteobacteria</taxon>
        <taxon>Burkholderiales</taxon>
        <taxon>Burkholderiaceae</taxon>
        <taxon>Burkholderia</taxon>
        <taxon>Burkholderia cepacia complex</taxon>
    </lineage>
</organism>
<dbReference type="NCBIfam" id="NF002964">
    <property type="entry name" value="PRK03635.1"/>
    <property type="match status" value="1"/>
</dbReference>
<gene>
    <name evidence="6" type="ORF">BLA39750_06863</name>
</gene>
<dbReference type="EMBL" id="CABVQN010000049">
    <property type="protein sequence ID" value="VWD57070.1"/>
    <property type="molecule type" value="Genomic_DNA"/>
</dbReference>
<keyword evidence="2" id="KW-0805">Transcription regulation</keyword>
<evidence type="ECO:0000256" key="1">
    <source>
        <dbReference type="ARBA" id="ARBA00009437"/>
    </source>
</evidence>
<dbReference type="Gene3D" id="1.10.10.10">
    <property type="entry name" value="Winged helix-like DNA-binding domain superfamily/Winged helix DNA-binding domain"/>
    <property type="match status" value="1"/>
</dbReference>
<dbReference type="PANTHER" id="PTHR30579:SF2">
    <property type="entry name" value="HTH-TYPE TRANSCRIPTIONAL REGULATOR ARGP"/>
    <property type="match status" value="1"/>
</dbReference>
<dbReference type="Gene3D" id="3.40.190.290">
    <property type="match status" value="1"/>
</dbReference>
<dbReference type="InterPro" id="IPR036388">
    <property type="entry name" value="WH-like_DNA-bd_sf"/>
</dbReference>
<dbReference type="NCBIfam" id="NF009888">
    <property type="entry name" value="PRK13348.1"/>
    <property type="match status" value="1"/>
</dbReference>
<dbReference type="Pfam" id="PF03466">
    <property type="entry name" value="LysR_substrate"/>
    <property type="match status" value="1"/>
</dbReference>
<dbReference type="CDD" id="cd08428">
    <property type="entry name" value="PBP2_IciA_ArgP"/>
    <property type="match status" value="1"/>
</dbReference>
<evidence type="ECO:0000256" key="4">
    <source>
        <dbReference type="ARBA" id="ARBA00023163"/>
    </source>
</evidence>
<proteinExistence type="inferred from homology"/>
<dbReference type="PANTHER" id="PTHR30579">
    <property type="entry name" value="TRANSCRIPTIONAL REGULATOR"/>
    <property type="match status" value="1"/>
</dbReference>
<evidence type="ECO:0000256" key="2">
    <source>
        <dbReference type="ARBA" id="ARBA00023015"/>
    </source>
</evidence>
<dbReference type="Pfam" id="PF00126">
    <property type="entry name" value="HTH_1"/>
    <property type="match status" value="1"/>
</dbReference>
<evidence type="ECO:0000313" key="6">
    <source>
        <dbReference type="EMBL" id="VWD57070.1"/>
    </source>
</evidence>
<dbReference type="NCBIfam" id="TIGR03298">
    <property type="entry name" value="argP"/>
    <property type="match status" value="1"/>
</dbReference>
<protein>
    <submittedName>
        <fullName evidence="6">Chromosome replication initiation inhibitor protein</fullName>
    </submittedName>
</protein>
<keyword evidence="3" id="KW-0238">DNA-binding</keyword>
<dbReference type="InterPro" id="IPR036390">
    <property type="entry name" value="WH_DNA-bd_sf"/>
</dbReference>
<reference evidence="6 7" key="1">
    <citation type="submission" date="2019-09" db="EMBL/GenBank/DDBJ databases">
        <authorList>
            <person name="Depoorter E."/>
        </authorList>
    </citation>
    <scope>NUCLEOTIDE SEQUENCE [LARGE SCALE GENOMIC DNA]</scope>
    <source>
        <strain evidence="6">R-39750</strain>
    </source>
</reference>
<dbReference type="SUPFAM" id="SSF46785">
    <property type="entry name" value="Winged helix' DNA-binding domain"/>
    <property type="match status" value="1"/>
</dbReference>
<dbReference type="AlphaFoldDB" id="A0A6P3BCL9"/>
<sequence length="334" mass="36398">MRCGGTLHRARLPAHTALHYRLFSSYVHRNSTDMSMTIDPKQAAALLAVADTGSFEQAAVRLHVTASAVTQRVRALEASLGTPLVLRTRPCRPTVAGQRVLQHLRRVALLQADLQSTLATERESPISVTIALNSDSLGTWFLPALTSVLAGERILFELIVEDQDHTFALLESGMAVGCVTTEPKPMRGCLATPLGTMRYRLLAAAAFAVRWFPRGLNRTSARKAPVVAYSRRDTLQSSFLKEKFGLPEGAYPCHYVPGTHSHFAAVRHGLGYAMVPEPLIGSAPLDTQGLVDLAPAHPTDVTLYWHAWTVQSPTMASLSERVVEAARRLLAPLP</sequence>
<dbReference type="GO" id="GO:0003700">
    <property type="term" value="F:DNA-binding transcription factor activity"/>
    <property type="evidence" value="ECO:0007669"/>
    <property type="project" value="InterPro"/>
</dbReference>
<dbReference type="GO" id="GO:0003677">
    <property type="term" value="F:DNA binding"/>
    <property type="evidence" value="ECO:0007669"/>
    <property type="project" value="UniProtKB-KW"/>
</dbReference>
<keyword evidence="4" id="KW-0804">Transcription</keyword>
<dbReference type="InterPro" id="IPR050176">
    <property type="entry name" value="LTTR"/>
</dbReference>
<accession>A0A6P3BCL9</accession>
<evidence type="ECO:0000313" key="7">
    <source>
        <dbReference type="Proteomes" id="UP000494110"/>
    </source>
</evidence>
<dbReference type="InterPro" id="IPR000847">
    <property type="entry name" value="LysR_HTH_N"/>
</dbReference>
<evidence type="ECO:0000259" key="5">
    <source>
        <dbReference type="PROSITE" id="PS50931"/>
    </source>
</evidence>
<dbReference type="InterPro" id="IPR017685">
    <property type="entry name" value="ArgP"/>
</dbReference>
<dbReference type="InterPro" id="IPR005119">
    <property type="entry name" value="LysR_subst-bd"/>
</dbReference>
<name>A0A6P3BCL9_BURL3</name>
<dbReference type="SUPFAM" id="SSF53850">
    <property type="entry name" value="Periplasmic binding protein-like II"/>
    <property type="match status" value="1"/>
</dbReference>